<name>A0A098AV58_DESHA</name>
<dbReference type="Gene3D" id="3.40.50.300">
    <property type="entry name" value="P-loop containing nucleotide triphosphate hydrolases"/>
    <property type="match status" value="1"/>
</dbReference>
<dbReference type="EMBL" id="LOCK01000010">
    <property type="protein sequence ID" value="KTE92842.1"/>
    <property type="molecule type" value="Genomic_DNA"/>
</dbReference>
<keyword evidence="1" id="KW-0547">Nucleotide-binding</keyword>
<dbReference type="InterPro" id="IPR013767">
    <property type="entry name" value="PAS_fold"/>
</dbReference>
<dbReference type="EMBL" id="LK996017">
    <property type="protein sequence ID" value="CDX00409.1"/>
    <property type="molecule type" value="Genomic_DNA"/>
</dbReference>
<keyword evidence="2" id="KW-0058">Aromatic hydrocarbons catabolism</keyword>
<dbReference type="PATRIC" id="fig|49338.4.peg.555"/>
<dbReference type="InterPro" id="IPR030828">
    <property type="entry name" value="HTH_TyrR"/>
</dbReference>
<organism evidence="8">
    <name type="scientific">Desulfitobacterium hafniense</name>
    <name type="common">Desulfitobacterium frappieri</name>
    <dbReference type="NCBI Taxonomy" id="49338"/>
    <lineage>
        <taxon>Bacteria</taxon>
        <taxon>Bacillati</taxon>
        <taxon>Bacillota</taxon>
        <taxon>Clostridia</taxon>
        <taxon>Eubacteriales</taxon>
        <taxon>Desulfitobacteriaceae</taxon>
        <taxon>Desulfitobacterium</taxon>
    </lineage>
</organism>
<feature type="domain" description="PAS" evidence="7">
    <location>
        <begin position="11"/>
        <end position="63"/>
    </location>
</feature>
<dbReference type="Gene3D" id="3.30.450.20">
    <property type="entry name" value="PAS domain"/>
    <property type="match status" value="1"/>
</dbReference>
<evidence type="ECO:0000313" key="9">
    <source>
        <dbReference type="EMBL" id="KTE92842.1"/>
    </source>
</evidence>
<dbReference type="InterPro" id="IPR058031">
    <property type="entry name" value="AAA_lid_NorR"/>
</dbReference>
<dbReference type="PANTHER" id="PTHR32071:SF57">
    <property type="entry name" value="C4-DICARBOXYLATE TRANSPORT TRANSCRIPTIONAL REGULATORY PROTEIN DCTD"/>
    <property type="match status" value="1"/>
</dbReference>
<feature type="domain" description="Sigma-54 factor interaction" evidence="6">
    <location>
        <begin position="154"/>
        <end position="383"/>
    </location>
</feature>
<dbReference type="Gene3D" id="1.10.8.60">
    <property type="match status" value="1"/>
</dbReference>
<sequence>MTQDHWNKFATSQVYQQVIELLPEGVYISDAEGTTIAVNSMYEQLTGLKGQEVMGENVKVLVEKGVYNLALNPEIVVTGEHKMSVQITKTGRKVLLNGYPIFDDSGKVSFVLTFVRDISLLSQLKEQIADQQEIIDKYREANEQCKKALTSNVEIFESKKMIALMEKLKKIAKTDTTVLLLGETGVGKDVLARKIHQYSPRRKEPFLKIDCSTIPENLIESELFGYEQGAFSGANTKGKVGLFEMADKGTLFLDEIGEIPLQLQVKLLRVLQDQEIIHIGSTKVKKVNVRFIAATNRDLEEEVRKGTFRSDLYYRLRVADLEIPPLRERQEDIRVMMQAFLDKYNAKFRKEISFTKELAEVLLAYKWPGNVRQMDNLIQSLVVTHETESVDVTDLPHYMLLDLSKPEEAGNPSQGKSLDELVADYERNLLKKALDRYKSSSKVAEFFQVDRSTIFRKAKKYKLL</sequence>
<dbReference type="InterPro" id="IPR035965">
    <property type="entry name" value="PAS-like_dom_sf"/>
</dbReference>
<dbReference type="PROSITE" id="PS50045">
    <property type="entry name" value="SIGMA54_INTERACT_4"/>
    <property type="match status" value="1"/>
</dbReference>
<dbReference type="PROSITE" id="PS00676">
    <property type="entry name" value="SIGMA54_INTERACT_2"/>
    <property type="match status" value="1"/>
</dbReference>
<protein>
    <recommendedName>
        <fullName evidence="4">HTH-type transcriptional regulatory protein TyrR</fullName>
    </recommendedName>
</protein>
<dbReference type="Gene3D" id="1.10.10.60">
    <property type="entry name" value="Homeodomain-like"/>
    <property type="match status" value="1"/>
</dbReference>
<evidence type="ECO:0000259" key="6">
    <source>
        <dbReference type="PROSITE" id="PS50045"/>
    </source>
</evidence>
<dbReference type="InterPro" id="IPR009057">
    <property type="entry name" value="Homeodomain-like_sf"/>
</dbReference>
<reference evidence="9 10" key="2">
    <citation type="submission" date="2015-12" db="EMBL/GenBank/DDBJ databases">
        <title>Draft Genome Sequence of Desulfitobacterium hafniense Strain DH, a Sulfate-reducing Bacterium Isolated from Paddy Soils.</title>
        <authorList>
            <person name="Bao P."/>
            <person name="Zhang X."/>
            <person name="Li G."/>
        </authorList>
    </citation>
    <scope>NUCLEOTIDE SEQUENCE [LARGE SCALE GENOMIC DNA]</scope>
    <source>
        <strain evidence="9 10">DH</strain>
    </source>
</reference>
<dbReference type="CDD" id="cd00009">
    <property type="entry name" value="AAA"/>
    <property type="match status" value="1"/>
</dbReference>
<dbReference type="AlphaFoldDB" id="A0A098AV58"/>
<evidence type="ECO:0000259" key="7">
    <source>
        <dbReference type="PROSITE" id="PS50112"/>
    </source>
</evidence>
<dbReference type="NCBIfam" id="TIGR00229">
    <property type="entry name" value="sensory_box"/>
    <property type="match status" value="1"/>
</dbReference>
<dbReference type="GO" id="GO:0006355">
    <property type="term" value="P:regulation of DNA-templated transcription"/>
    <property type="evidence" value="ECO:0007669"/>
    <property type="project" value="InterPro"/>
</dbReference>
<evidence type="ECO:0000256" key="1">
    <source>
        <dbReference type="ARBA" id="ARBA00022741"/>
    </source>
</evidence>
<dbReference type="InterPro" id="IPR003593">
    <property type="entry name" value="AAA+_ATPase"/>
</dbReference>
<dbReference type="SUPFAM" id="SSF55785">
    <property type="entry name" value="PYP-like sensor domain (PAS domain)"/>
    <property type="match status" value="1"/>
</dbReference>
<dbReference type="CDD" id="cd00130">
    <property type="entry name" value="PAS"/>
    <property type="match status" value="1"/>
</dbReference>
<accession>A0A098AV58</accession>
<dbReference type="InterPro" id="IPR025662">
    <property type="entry name" value="Sigma_54_int_dom_ATP-bd_1"/>
</dbReference>
<dbReference type="OMA" id="LENICHW"/>
<dbReference type="Pfam" id="PF00989">
    <property type="entry name" value="PAS"/>
    <property type="match status" value="1"/>
</dbReference>
<evidence type="ECO:0000256" key="4">
    <source>
        <dbReference type="ARBA" id="ARBA00029500"/>
    </source>
</evidence>
<evidence type="ECO:0000256" key="2">
    <source>
        <dbReference type="ARBA" id="ARBA00022797"/>
    </source>
</evidence>
<dbReference type="GO" id="GO:0003677">
    <property type="term" value="F:DNA binding"/>
    <property type="evidence" value="ECO:0007669"/>
    <property type="project" value="UniProtKB-KW"/>
</dbReference>
<dbReference type="SMART" id="SM00382">
    <property type="entry name" value="AAA"/>
    <property type="match status" value="1"/>
</dbReference>
<dbReference type="RefSeq" id="WP_005810284.1">
    <property type="nucleotide sequence ID" value="NZ_CABKQQ010000025.1"/>
</dbReference>
<dbReference type="OrthoDB" id="1803236at2"/>
<dbReference type="Pfam" id="PF18024">
    <property type="entry name" value="HTH_50"/>
    <property type="match status" value="1"/>
</dbReference>
<keyword evidence="5" id="KW-0175">Coiled coil</keyword>
<dbReference type="PROSITE" id="PS50112">
    <property type="entry name" value="PAS"/>
    <property type="match status" value="1"/>
</dbReference>
<dbReference type="InterPro" id="IPR025943">
    <property type="entry name" value="Sigma_54_int_dom_ATP-bd_2"/>
</dbReference>
<dbReference type="SUPFAM" id="SSF52540">
    <property type="entry name" value="P-loop containing nucleoside triphosphate hydrolases"/>
    <property type="match status" value="1"/>
</dbReference>
<dbReference type="InterPro" id="IPR000014">
    <property type="entry name" value="PAS"/>
</dbReference>
<dbReference type="SMART" id="SM00091">
    <property type="entry name" value="PAS"/>
    <property type="match status" value="1"/>
</dbReference>
<dbReference type="Pfam" id="PF25601">
    <property type="entry name" value="AAA_lid_14"/>
    <property type="match status" value="1"/>
</dbReference>
<dbReference type="InterPro" id="IPR002078">
    <property type="entry name" value="Sigma_54_int"/>
</dbReference>
<dbReference type="PROSITE" id="PS00675">
    <property type="entry name" value="SIGMA54_INTERACT_1"/>
    <property type="match status" value="1"/>
</dbReference>
<dbReference type="InterPro" id="IPR027417">
    <property type="entry name" value="P-loop_NTPase"/>
</dbReference>
<dbReference type="Proteomes" id="UP000054623">
    <property type="component" value="Unassembled WGS sequence"/>
</dbReference>
<gene>
    <name evidence="9" type="ORF">AT727_16775</name>
    <name evidence="8" type="ORF">DPCES_0522</name>
</gene>
<dbReference type="Pfam" id="PF00158">
    <property type="entry name" value="Sigma54_activat"/>
    <property type="match status" value="1"/>
</dbReference>
<proteinExistence type="predicted"/>
<evidence type="ECO:0000313" key="8">
    <source>
        <dbReference type="EMBL" id="CDX00409.1"/>
    </source>
</evidence>
<dbReference type="FunFam" id="3.40.50.300:FF:000006">
    <property type="entry name" value="DNA-binding transcriptional regulator NtrC"/>
    <property type="match status" value="1"/>
</dbReference>
<evidence type="ECO:0000256" key="3">
    <source>
        <dbReference type="ARBA" id="ARBA00022840"/>
    </source>
</evidence>
<dbReference type="SUPFAM" id="SSF46689">
    <property type="entry name" value="Homeodomain-like"/>
    <property type="match status" value="1"/>
</dbReference>
<evidence type="ECO:0000313" key="10">
    <source>
        <dbReference type="Proteomes" id="UP000054623"/>
    </source>
</evidence>
<dbReference type="GO" id="GO:0005524">
    <property type="term" value="F:ATP binding"/>
    <property type="evidence" value="ECO:0007669"/>
    <property type="project" value="UniProtKB-KW"/>
</dbReference>
<reference evidence="8" key="1">
    <citation type="submission" date="2014-07" db="EMBL/GenBank/DDBJ databases">
        <authorList>
            <person name="Hornung V.Bastian."/>
        </authorList>
    </citation>
    <scope>NUCLEOTIDE SEQUENCE</scope>
    <source>
        <strain evidence="8">PCE-S</strain>
    </source>
</reference>
<feature type="coiled-coil region" evidence="5">
    <location>
        <begin position="121"/>
        <end position="148"/>
    </location>
</feature>
<dbReference type="PANTHER" id="PTHR32071">
    <property type="entry name" value="TRANSCRIPTIONAL REGULATORY PROTEIN"/>
    <property type="match status" value="1"/>
</dbReference>
<keyword evidence="3" id="KW-0067">ATP-binding</keyword>
<evidence type="ECO:0000256" key="5">
    <source>
        <dbReference type="SAM" id="Coils"/>
    </source>
</evidence>